<organism evidence="2 3">
    <name type="scientific">Pseudoglutamicibacter albus DNF00011</name>
    <dbReference type="NCBI Taxonomy" id="1401063"/>
    <lineage>
        <taxon>Bacteria</taxon>
        <taxon>Bacillati</taxon>
        <taxon>Actinomycetota</taxon>
        <taxon>Actinomycetes</taxon>
        <taxon>Micrococcales</taxon>
        <taxon>Micrococcaceae</taxon>
        <taxon>Pseudoglutamicibacter</taxon>
    </lineage>
</organism>
<dbReference type="PANTHER" id="PTHR22642">
    <property type="entry name" value="IMIDAZOLONEPROPIONASE"/>
    <property type="match status" value="1"/>
</dbReference>
<comment type="caution">
    <text evidence="2">The sequence shown here is derived from an EMBL/GenBank/DDBJ whole genome shotgun (WGS) entry which is preliminary data.</text>
</comment>
<dbReference type="Pfam" id="PF07969">
    <property type="entry name" value="Amidohydro_3"/>
    <property type="match status" value="1"/>
</dbReference>
<evidence type="ECO:0000313" key="3">
    <source>
        <dbReference type="Proteomes" id="UP000053528"/>
    </source>
</evidence>
<reference evidence="2 3" key="1">
    <citation type="submission" date="2014-07" db="EMBL/GenBank/DDBJ databases">
        <authorList>
            <person name="McCorrison J."/>
            <person name="Sanka R."/>
            <person name="Torralba M."/>
            <person name="Gillis M."/>
            <person name="Haft D.H."/>
            <person name="Methe B."/>
            <person name="Sutton G."/>
            <person name="Nelson K.E."/>
        </authorList>
    </citation>
    <scope>NUCLEOTIDE SEQUENCE [LARGE SCALE GENOMIC DNA]</scope>
    <source>
        <strain evidence="2 3">DNF00011</strain>
    </source>
</reference>
<dbReference type="AlphaFoldDB" id="A0A096AGJ4"/>
<dbReference type="Gene3D" id="3.20.20.140">
    <property type="entry name" value="Metal-dependent hydrolases"/>
    <property type="match status" value="1"/>
</dbReference>
<dbReference type="GO" id="GO:0016810">
    <property type="term" value="F:hydrolase activity, acting on carbon-nitrogen (but not peptide) bonds"/>
    <property type="evidence" value="ECO:0007669"/>
    <property type="project" value="InterPro"/>
</dbReference>
<evidence type="ECO:0000313" key="2">
    <source>
        <dbReference type="EMBL" id="KGF20079.1"/>
    </source>
</evidence>
<gene>
    <name evidence="2" type="ORF">HMPREF2128_07345</name>
</gene>
<dbReference type="EMBL" id="JRNH01000022">
    <property type="protein sequence ID" value="KGF20079.1"/>
    <property type="molecule type" value="Genomic_DNA"/>
</dbReference>
<protein>
    <submittedName>
        <fullName evidence="2">Amidohydrolase</fullName>
    </submittedName>
</protein>
<dbReference type="CDD" id="cd01300">
    <property type="entry name" value="YtcJ_like"/>
    <property type="match status" value="1"/>
</dbReference>
<dbReference type="Gene3D" id="2.30.40.10">
    <property type="entry name" value="Urease, subunit C, domain 1"/>
    <property type="match status" value="1"/>
</dbReference>
<feature type="domain" description="Amidohydrolase 3" evidence="1">
    <location>
        <begin position="48"/>
        <end position="540"/>
    </location>
</feature>
<dbReference type="RefSeq" id="WP_035756532.1">
    <property type="nucleotide sequence ID" value="NZ_JRNH01000022.1"/>
</dbReference>
<dbReference type="Gene3D" id="3.10.310.70">
    <property type="match status" value="1"/>
</dbReference>
<sequence>MTTVFHSATVHTMDAAAPKTDAFAVDDGRIVAVGDDARALLEQGADSVDLTGYTVLPGIIDVHNHHNHGGRRELTDLTFPPTANLDEILAAVRARAAETPAGEWIYGGSVGSDLIGTIDTAEALAALDEASGDHPVLLTDDSLHNRWANSLAMRKAGIAADTPNPDGGVISRDSAGNATGWLIESAGVLVELAKAADQPESAEALKASTAKAVEMLNAYGITGFQDAAASLQIMEAVKALDDAGELNSWVVSSTPVEEFIFGYQPVGEDVIFGMEHTRSEHHKPDFIKIFLDGVPPALTAAFVEPYLPTDGHACTHGHMTMPYEELETWLLRTAERGISAKIHCTGDASVRSVLDAVQKVREAGYDDVLYQVAHGQFITEEDIPRFAELNVAADISPSLWFPGVIIEAIKSVLGEERGSKAHPNRALTEAGALIAAGSDWPVSVSPNPWEALYGLVTRKDPTGEFPGELWPEQALTREEALATYTINSARAMGLGEQTGSITEGKAADFVILETDPLTCPVEDIITIQPVSTWFAGKKVFTAA</sequence>
<dbReference type="PANTHER" id="PTHR22642:SF2">
    <property type="entry name" value="PROTEIN LONG AFTER FAR-RED 3"/>
    <property type="match status" value="1"/>
</dbReference>
<evidence type="ECO:0000259" key="1">
    <source>
        <dbReference type="Pfam" id="PF07969"/>
    </source>
</evidence>
<dbReference type="InterPro" id="IPR033932">
    <property type="entry name" value="YtcJ-like"/>
</dbReference>
<dbReference type="SUPFAM" id="SSF51556">
    <property type="entry name" value="Metallo-dependent hydrolases"/>
    <property type="match status" value="1"/>
</dbReference>
<dbReference type="InterPro" id="IPR013108">
    <property type="entry name" value="Amidohydro_3"/>
</dbReference>
<name>A0A096AGJ4_9MICC</name>
<keyword evidence="2" id="KW-0378">Hydrolase</keyword>
<dbReference type="SUPFAM" id="SSF51338">
    <property type="entry name" value="Composite domain of metallo-dependent hydrolases"/>
    <property type="match status" value="1"/>
</dbReference>
<dbReference type="InterPro" id="IPR011059">
    <property type="entry name" value="Metal-dep_hydrolase_composite"/>
</dbReference>
<proteinExistence type="predicted"/>
<dbReference type="Proteomes" id="UP000053528">
    <property type="component" value="Unassembled WGS sequence"/>
</dbReference>
<accession>A0A096AGJ4</accession>
<dbReference type="InterPro" id="IPR032466">
    <property type="entry name" value="Metal_Hydrolase"/>
</dbReference>